<proteinExistence type="inferred from homology"/>
<dbReference type="GO" id="GO:0006633">
    <property type="term" value="P:fatty acid biosynthetic process"/>
    <property type="evidence" value="ECO:0007669"/>
    <property type="project" value="TreeGrafter"/>
</dbReference>
<evidence type="ECO:0000256" key="2">
    <source>
        <dbReference type="ARBA" id="ARBA00008467"/>
    </source>
</evidence>
<dbReference type="SUPFAM" id="SSF53901">
    <property type="entry name" value="Thiolase-like"/>
    <property type="match status" value="2"/>
</dbReference>
<dbReference type="Pfam" id="PF00109">
    <property type="entry name" value="ketoacyl-synt"/>
    <property type="match status" value="1"/>
</dbReference>
<evidence type="ECO:0000313" key="6">
    <source>
        <dbReference type="EMBL" id="GLQ32678.1"/>
    </source>
</evidence>
<dbReference type="AlphaFoldDB" id="A0AA37SCQ8"/>
<comment type="caution">
    <text evidence="6">The sequence shown here is derived from an EMBL/GenBank/DDBJ whole genome shotgun (WGS) entry which is preliminary data.</text>
</comment>
<dbReference type="GO" id="GO:0005829">
    <property type="term" value="C:cytosol"/>
    <property type="evidence" value="ECO:0007669"/>
    <property type="project" value="TreeGrafter"/>
</dbReference>
<evidence type="ECO:0000256" key="3">
    <source>
        <dbReference type="ARBA" id="ARBA00022679"/>
    </source>
</evidence>
<dbReference type="InterPro" id="IPR020841">
    <property type="entry name" value="PKS_Beta-ketoAc_synthase_dom"/>
</dbReference>
<evidence type="ECO:0000256" key="1">
    <source>
        <dbReference type="ARBA" id="ARBA00005194"/>
    </source>
</evidence>
<comment type="pathway">
    <text evidence="1">Lipid metabolism; fatty acid biosynthesis.</text>
</comment>
<sequence length="637" mass="68900">MTALPVIVGMGGINASGRTSFHQGFRRIVLDQLSPEQRQETFLGLACLMNLVRYQDGQLIDQNNQVIEDDQIEDTFGEQVLAGTLIRKIEKEHFDPDATPWQQKMSLSAKQADFSFTVKTKDLPSPLPENWTVSETVDEEGNPTGVSDVNVAGTLEVLHDSTLDNPIKAAGQLPTGFDPAKLYNSHHQPRGLQNVIFGATDAIKSTGIDWQDVLDQVSPDQIGTYSSSTQGQLHAEGLGNAMQARLKGSRVGSKNAAMSLNTAPSDFINAYVTGSVGSTISATGACASFLYNLKAAAHDIQSGKIRAAIVGNSDALIVPEAAESFGNMGALANEKYLRMIDQTDQVDYRKTSRPFGQNCGFTLGEGAQYFILMDDTLALELGADVLGSVADVFVNADGVKKSITAPGPGNYISMAKAVALAKNIVGEESVQQHSFVLAHGSSTPQNRVTESHIFHTVAETFGINDWQVAAPKAYLGHSLGPASGDQLAWALGVFAHDIMPGITTIKEVADDVFDEHLTIRTEHAPCEPQEVAFINSKGFGGNNATAVILSPNTTWKMIEKRHGEAAVKAKEAQRMQVKQNQDAYRTAANYGQFDLFYRYGEGMIDEQQIKLSKDSMTLPGYKNSISLDLKNPFEDMC</sequence>
<evidence type="ECO:0000256" key="4">
    <source>
        <dbReference type="RuleBase" id="RU003694"/>
    </source>
</evidence>
<dbReference type="Gene3D" id="3.40.47.10">
    <property type="match status" value="1"/>
</dbReference>
<organism evidence="6 7">
    <name type="scientific">Litoribrevibacter albus</name>
    <dbReference type="NCBI Taxonomy" id="1473156"/>
    <lineage>
        <taxon>Bacteria</taxon>
        <taxon>Pseudomonadati</taxon>
        <taxon>Pseudomonadota</taxon>
        <taxon>Gammaproteobacteria</taxon>
        <taxon>Oceanospirillales</taxon>
        <taxon>Oceanospirillaceae</taxon>
        <taxon>Litoribrevibacter</taxon>
    </lineage>
</organism>
<dbReference type="PANTHER" id="PTHR11712">
    <property type="entry name" value="POLYKETIDE SYNTHASE-RELATED"/>
    <property type="match status" value="1"/>
</dbReference>
<gene>
    <name evidence="6" type="primary">fabY</name>
    <name evidence="6" type="ORF">GCM10007876_31570</name>
</gene>
<dbReference type="GO" id="GO:0004315">
    <property type="term" value="F:3-oxoacyl-[acyl-carrier-protein] synthase activity"/>
    <property type="evidence" value="ECO:0007669"/>
    <property type="project" value="TreeGrafter"/>
</dbReference>
<dbReference type="RefSeq" id="WP_284382758.1">
    <property type="nucleotide sequence ID" value="NZ_BSNM01000016.1"/>
</dbReference>
<dbReference type="SMART" id="SM00825">
    <property type="entry name" value="PKS_KS"/>
    <property type="match status" value="1"/>
</dbReference>
<dbReference type="InterPro" id="IPR016039">
    <property type="entry name" value="Thiolase-like"/>
</dbReference>
<keyword evidence="3 4" id="KW-0808">Transferase</keyword>
<dbReference type="Proteomes" id="UP001161389">
    <property type="component" value="Unassembled WGS sequence"/>
</dbReference>
<reference evidence="6" key="2">
    <citation type="submission" date="2023-01" db="EMBL/GenBank/DDBJ databases">
        <title>Draft genome sequence of Litoribrevibacter albus strain NBRC 110071.</title>
        <authorList>
            <person name="Sun Q."/>
            <person name="Mori K."/>
        </authorList>
    </citation>
    <scope>NUCLEOTIDE SEQUENCE</scope>
    <source>
        <strain evidence="6">NBRC 110071</strain>
    </source>
</reference>
<dbReference type="PROSITE" id="PS52004">
    <property type="entry name" value="KS3_2"/>
    <property type="match status" value="1"/>
</dbReference>
<dbReference type="Pfam" id="PF02801">
    <property type="entry name" value="Ketoacyl-synt_C"/>
    <property type="match status" value="1"/>
</dbReference>
<dbReference type="InterPro" id="IPR014030">
    <property type="entry name" value="Ketoacyl_synth_N"/>
</dbReference>
<accession>A0AA37SCQ8</accession>
<dbReference type="PANTHER" id="PTHR11712:SF336">
    <property type="entry name" value="3-OXOACYL-[ACYL-CARRIER-PROTEIN] SYNTHASE, MITOCHONDRIAL"/>
    <property type="match status" value="1"/>
</dbReference>
<dbReference type="CDD" id="cd00828">
    <property type="entry name" value="elong_cond_enzymes"/>
    <property type="match status" value="1"/>
</dbReference>
<dbReference type="InterPro" id="IPR014031">
    <property type="entry name" value="Ketoacyl_synth_C"/>
</dbReference>
<name>A0AA37SCQ8_9GAMM</name>
<comment type="similarity">
    <text evidence="2 4">Belongs to the thiolase-like superfamily. Beta-ketoacyl-ACP synthases family.</text>
</comment>
<dbReference type="InterPro" id="IPR000794">
    <property type="entry name" value="Beta-ketoacyl_synthase"/>
</dbReference>
<evidence type="ECO:0000259" key="5">
    <source>
        <dbReference type="PROSITE" id="PS52004"/>
    </source>
</evidence>
<keyword evidence="7" id="KW-1185">Reference proteome</keyword>
<reference evidence="6" key="1">
    <citation type="journal article" date="2014" name="Int. J. Syst. Evol. Microbiol.">
        <title>Complete genome sequence of Corynebacterium casei LMG S-19264T (=DSM 44701T), isolated from a smear-ripened cheese.</title>
        <authorList>
            <consortium name="US DOE Joint Genome Institute (JGI-PGF)"/>
            <person name="Walter F."/>
            <person name="Albersmeier A."/>
            <person name="Kalinowski J."/>
            <person name="Ruckert C."/>
        </authorList>
    </citation>
    <scope>NUCLEOTIDE SEQUENCE</scope>
    <source>
        <strain evidence="6">NBRC 110071</strain>
    </source>
</reference>
<dbReference type="EMBL" id="BSNM01000016">
    <property type="protein sequence ID" value="GLQ32678.1"/>
    <property type="molecule type" value="Genomic_DNA"/>
</dbReference>
<protein>
    <submittedName>
        <fullName evidence="6">Beta-ketoacyl-[acyl-carrier-protein] synthase FabY</fullName>
    </submittedName>
</protein>
<evidence type="ECO:0000313" key="7">
    <source>
        <dbReference type="Proteomes" id="UP001161389"/>
    </source>
</evidence>
<dbReference type="InterPro" id="IPR047224">
    <property type="entry name" value="FAS_alpha_su_C"/>
</dbReference>
<feature type="domain" description="Ketosynthase family 3 (KS3)" evidence="5">
    <location>
        <begin position="78"/>
        <end position="550"/>
    </location>
</feature>